<name>A0A6J4NAH4_9CHLR</name>
<protein>
    <submittedName>
        <fullName evidence="1">Uncharacterized protein</fullName>
    </submittedName>
</protein>
<gene>
    <name evidence="1" type="ORF">AVDCRST_MAG93-9016</name>
</gene>
<proteinExistence type="predicted"/>
<dbReference type="EMBL" id="CADCTR010003023">
    <property type="protein sequence ID" value="CAA9378737.1"/>
    <property type="molecule type" value="Genomic_DNA"/>
</dbReference>
<reference evidence="1" key="1">
    <citation type="submission" date="2020-02" db="EMBL/GenBank/DDBJ databases">
        <authorList>
            <person name="Meier V. D."/>
        </authorList>
    </citation>
    <scope>NUCLEOTIDE SEQUENCE</scope>
    <source>
        <strain evidence="1">AVDCRST_MAG93</strain>
    </source>
</reference>
<sequence length="71" mass="8031">MQDVYIRFVDGTSIRFKAREFDVNLGGRLPPEEKPKRFTYEGTDGRETPIYLRLDLVAAIIVTPAEEGGSK</sequence>
<evidence type="ECO:0000313" key="1">
    <source>
        <dbReference type="EMBL" id="CAA9378737.1"/>
    </source>
</evidence>
<dbReference type="AlphaFoldDB" id="A0A6J4NAH4"/>
<accession>A0A6J4NAH4</accession>
<organism evidence="1">
    <name type="scientific">uncultured Chloroflexia bacterium</name>
    <dbReference type="NCBI Taxonomy" id="1672391"/>
    <lineage>
        <taxon>Bacteria</taxon>
        <taxon>Bacillati</taxon>
        <taxon>Chloroflexota</taxon>
        <taxon>Chloroflexia</taxon>
        <taxon>environmental samples</taxon>
    </lineage>
</organism>